<evidence type="ECO:0000313" key="4">
    <source>
        <dbReference type="EMBL" id="KAK9947665.1"/>
    </source>
</evidence>
<evidence type="ECO:0000256" key="3">
    <source>
        <dbReference type="SAM" id="MobiDB-lite"/>
    </source>
</evidence>
<feature type="region of interest" description="Disordered" evidence="3">
    <location>
        <begin position="1"/>
        <end position="22"/>
    </location>
</feature>
<accession>A0AAW1YGH0</accession>
<comment type="function">
    <text evidence="2">Involved in regulation of actin and microtubule organization. Part of a WAVE complex that activates the Arp2/3 complex.</text>
</comment>
<feature type="compositionally biased region" description="Basic and acidic residues" evidence="3">
    <location>
        <begin position="12"/>
        <end position="22"/>
    </location>
</feature>
<dbReference type="PANTHER" id="PTHR10460">
    <property type="entry name" value="ABL INTERACTOR FAMILY MEMBER"/>
    <property type="match status" value="1"/>
</dbReference>
<evidence type="ECO:0000313" key="5">
    <source>
        <dbReference type="Proteomes" id="UP001457282"/>
    </source>
</evidence>
<organism evidence="4 5">
    <name type="scientific">Rubus argutus</name>
    <name type="common">Southern blackberry</name>
    <dbReference type="NCBI Taxonomy" id="59490"/>
    <lineage>
        <taxon>Eukaryota</taxon>
        <taxon>Viridiplantae</taxon>
        <taxon>Streptophyta</taxon>
        <taxon>Embryophyta</taxon>
        <taxon>Tracheophyta</taxon>
        <taxon>Spermatophyta</taxon>
        <taxon>Magnoliopsida</taxon>
        <taxon>eudicotyledons</taxon>
        <taxon>Gunneridae</taxon>
        <taxon>Pentapetalae</taxon>
        <taxon>rosids</taxon>
        <taxon>fabids</taxon>
        <taxon>Rosales</taxon>
        <taxon>Rosaceae</taxon>
        <taxon>Rosoideae</taxon>
        <taxon>Rosoideae incertae sedis</taxon>
        <taxon>Rubus</taxon>
    </lineage>
</organism>
<dbReference type="EMBL" id="JBEDUW010000001">
    <property type="protein sequence ID" value="KAK9947665.1"/>
    <property type="molecule type" value="Genomic_DNA"/>
</dbReference>
<keyword evidence="5" id="KW-1185">Reference proteome</keyword>
<dbReference type="Proteomes" id="UP001457282">
    <property type="component" value="Unassembled WGS sequence"/>
</dbReference>
<comment type="caution">
    <text evidence="4">The sequence shown here is derived from an EMBL/GenBank/DDBJ whole genome shotgun (WGS) entry which is preliminary data.</text>
</comment>
<feature type="region of interest" description="Disordered" evidence="3">
    <location>
        <begin position="200"/>
        <end position="222"/>
    </location>
</feature>
<reference evidence="4 5" key="1">
    <citation type="journal article" date="2023" name="G3 (Bethesda)">
        <title>A chromosome-length genome assembly and annotation of blackberry (Rubus argutus, cv. 'Hillquist').</title>
        <authorList>
            <person name="Bruna T."/>
            <person name="Aryal R."/>
            <person name="Dudchenko O."/>
            <person name="Sargent D.J."/>
            <person name="Mead D."/>
            <person name="Buti M."/>
            <person name="Cavallini A."/>
            <person name="Hytonen T."/>
            <person name="Andres J."/>
            <person name="Pham M."/>
            <person name="Weisz D."/>
            <person name="Mascagni F."/>
            <person name="Usai G."/>
            <person name="Natali L."/>
            <person name="Bassil N."/>
            <person name="Fernandez G.E."/>
            <person name="Lomsadze A."/>
            <person name="Armour M."/>
            <person name="Olukolu B."/>
            <person name="Poorten T."/>
            <person name="Britton C."/>
            <person name="Davik J."/>
            <person name="Ashrafi H."/>
            <person name="Aiden E.L."/>
            <person name="Borodovsky M."/>
            <person name="Worthington M."/>
        </authorList>
    </citation>
    <scope>NUCLEOTIDE SEQUENCE [LARGE SCALE GENOMIC DNA]</scope>
    <source>
        <strain evidence="4">PI 553951</strain>
    </source>
</reference>
<comment type="similarity">
    <text evidence="1">Belongs to the ABI family.</text>
</comment>
<sequence>MEKMEPCSGKQGDSEGESKDTVNFDKSLQELRDLRSQLHYAADYCESTFLAANEKRVVVENTKEYVCRAVITVVDHLGCVSANLNSHISETNEFSDAELLINCLQQRILLCEQFTHKLALARVRWSETLPRHSARFLAAPIRDDEKPNENLRDSGSSSFRKTIDKHEFDREEAAMPLFLSKGDNANSALVPVRDGHILSRGPNPTFHFQDTRKDGRNIRKSRQGGDFFSLIRRAKRAM</sequence>
<gene>
    <name evidence="4" type="ORF">M0R45_003278</name>
</gene>
<dbReference type="AlphaFoldDB" id="A0AAW1YGH0"/>
<name>A0AAW1YGH0_RUBAR</name>
<protein>
    <recommendedName>
        <fullName evidence="6">Protein ABIL5</fullName>
    </recommendedName>
</protein>
<evidence type="ECO:0000256" key="1">
    <source>
        <dbReference type="ARBA" id="ARBA00010020"/>
    </source>
</evidence>
<evidence type="ECO:0008006" key="6">
    <source>
        <dbReference type="Google" id="ProtNLM"/>
    </source>
</evidence>
<dbReference type="InterPro" id="IPR028457">
    <property type="entry name" value="ABI"/>
</dbReference>
<dbReference type="PANTHER" id="PTHR10460:SF11">
    <property type="entry name" value="PROTEIN ABIL5-RELATED"/>
    <property type="match status" value="1"/>
</dbReference>
<evidence type="ECO:0000256" key="2">
    <source>
        <dbReference type="ARBA" id="ARBA00025223"/>
    </source>
</evidence>
<proteinExistence type="inferred from homology"/>
<dbReference type="Gene3D" id="6.10.140.1620">
    <property type="match status" value="1"/>
</dbReference>